<sequence length="132" mass="14696">MVWRMETNCALGRRLCLIDSGETMYIHALAHTAFFPCNPQISNNSAMMEMQACPAFGRLWTVGDGQPYAWFKARNIFPVFDIWRLKHPKRLSTTRVVGFVAAISPSASCRSATIASSLHASIEGCWLEGLTV</sequence>
<evidence type="ECO:0000313" key="2">
    <source>
        <dbReference type="Proteomes" id="UP001152607"/>
    </source>
</evidence>
<proteinExistence type="predicted"/>
<dbReference type="Proteomes" id="UP001152607">
    <property type="component" value="Unassembled WGS sequence"/>
</dbReference>
<gene>
    <name evidence="1" type="ORF">PDIGIT_LOCUS5323</name>
</gene>
<dbReference type="AlphaFoldDB" id="A0A9W4XP86"/>
<dbReference type="EMBL" id="CAOQHR010000003">
    <property type="protein sequence ID" value="CAI6332290.1"/>
    <property type="molecule type" value="Genomic_DNA"/>
</dbReference>
<name>A0A9W4XP86_9PLEO</name>
<keyword evidence="2" id="KW-1185">Reference proteome</keyword>
<comment type="caution">
    <text evidence="1">The sequence shown here is derived from an EMBL/GenBank/DDBJ whole genome shotgun (WGS) entry which is preliminary data.</text>
</comment>
<protein>
    <submittedName>
        <fullName evidence="1">Uncharacterized protein</fullName>
    </submittedName>
</protein>
<accession>A0A9W4XP86</accession>
<evidence type="ECO:0000313" key="1">
    <source>
        <dbReference type="EMBL" id="CAI6332290.1"/>
    </source>
</evidence>
<reference evidence="1" key="1">
    <citation type="submission" date="2023-01" db="EMBL/GenBank/DDBJ databases">
        <authorList>
            <person name="Van Ghelder C."/>
            <person name="Rancurel C."/>
        </authorList>
    </citation>
    <scope>NUCLEOTIDE SEQUENCE</scope>
    <source>
        <strain evidence="1">CNCM I-4278</strain>
    </source>
</reference>
<organism evidence="1 2">
    <name type="scientific">Periconia digitata</name>
    <dbReference type="NCBI Taxonomy" id="1303443"/>
    <lineage>
        <taxon>Eukaryota</taxon>
        <taxon>Fungi</taxon>
        <taxon>Dikarya</taxon>
        <taxon>Ascomycota</taxon>
        <taxon>Pezizomycotina</taxon>
        <taxon>Dothideomycetes</taxon>
        <taxon>Pleosporomycetidae</taxon>
        <taxon>Pleosporales</taxon>
        <taxon>Massarineae</taxon>
        <taxon>Periconiaceae</taxon>
        <taxon>Periconia</taxon>
    </lineage>
</organism>